<evidence type="ECO:0000313" key="1">
    <source>
        <dbReference type="EMBL" id="KAJ1361599.1"/>
    </source>
</evidence>
<name>A0AAD5QU27_PARTN</name>
<dbReference type="AlphaFoldDB" id="A0AAD5QU27"/>
<comment type="caution">
    <text evidence="1">The sequence shown here is derived from an EMBL/GenBank/DDBJ whole genome shotgun (WGS) entry which is preliminary data.</text>
</comment>
<evidence type="ECO:0000313" key="2">
    <source>
        <dbReference type="Proteomes" id="UP001196413"/>
    </source>
</evidence>
<dbReference type="EMBL" id="JAHQIW010004242">
    <property type="protein sequence ID" value="KAJ1361599.1"/>
    <property type="molecule type" value="Genomic_DNA"/>
</dbReference>
<dbReference type="Proteomes" id="UP001196413">
    <property type="component" value="Unassembled WGS sequence"/>
</dbReference>
<gene>
    <name evidence="1" type="ORF">KIN20_020888</name>
</gene>
<reference evidence="1" key="1">
    <citation type="submission" date="2021-06" db="EMBL/GenBank/DDBJ databases">
        <title>Parelaphostrongylus tenuis whole genome reference sequence.</title>
        <authorList>
            <person name="Garwood T.J."/>
            <person name="Larsen P.A."/>
            <person name="Fountain-Jones N.M."/>
            <person name="Garbe J.R."/>
            <person name="Macchietto M.G."/>
            <person name="Kania S.A."/>
            <person name="Gerhold R.W."/>
            <person name="Richards J.E."/>
            <person name="Wolf T.M."/>
        </authorList>
    </citation>
    <scope>NUCLEOTIDE SEQUENCE</scope>
    <source>
        <strain evidence="1">MNPRO001-30</strain>
        <tissue evidence="1">Meninges</tissue>
    </source>
</reference>
<feature type="non-terminal residue" evidence="1">
    <location>
        <position position="84"/>
    </location>
</feature>
<sequence length="84" mass="9384">GTAKSTAYQVIVGENNMSMDEVQSPISALAFHHWVWKSNFIALIILLELRVESLNLPFHCPTLFNKLMNAQSVGRISGMHIGRC</sequence>
<organism evidence="1 2">
    <name type="scientific">Parelaphostrongylus tenuis</name>
    <name type="common">Meningeal worm</name>
    <dbReference type="NCBI Taxonomy" id="148309"/>
    <lineage>
        <taxon>Eukaryota</taxon>
        <taxon>Metazoa</taxon>
        <taxon>Ecdysozoa</taxon>
        <taxon>Nematoda</taxon>
        <taxon>Chromadorea</taxon>
        <taxon>Rhabditida</taxon>
        <taxon>Rhabditina</taxon>
        <taxon>Rhabditomorpha</taxon>
        <taxon>Strongyloidea</taxon>
        <taxon>Metastrongylidae</taxon>
        <taxon>Parelaphostrongylus</taxon>
    </lineage>
</organism>
<keyword evidence="2" id="KW-1185">Reference proteome</keyword>
<protein>
    <submittedName>
        <fullName evidence="1">Uncharacterized protein</fullName>
    </submittedName>
</protein>
<proteinExistence type="predicted"/>
<accession>A0AAD5QU27</accession>